<dbReference type="SMART" id="SM00331">
    <property type="entry name" value="PP2C_SIG"/>
    <property type="match status" value="1"/>
</dbReference>
<evidence type="ECO:0000256" key="1">
    <source>
        <dbReference type="SAM" id="Coils"/>
    </source>
</evidence>
<dbReference type="EMBL" id="SPSF01000020">
    <property type="protein sequence ID" value="MPQ62291.1"/>
    <property type="molecule type" value="Genomic_DNA"/>
</dbReference>
<dbReference type="RefSeq" id="WP_152752102.1">
    <property type="nucleotide sequence ID" value="NZ_SPSE01000022.1"/>
</dbReference>
<keyword evidence="2" id="KW-1133">Transmembrane helix</keyword>
<dbReference type="InterPro" id="IPR011990">
    <property type="entry name" value="TPR-like_helical_dom_sf"/>
</dbReference>
<protein>
    <submittedName>
        <fullName evidence="4">Serine/threonine protein phosphatase</fullName>
    </submittedName>
</protein>
<feature type="transmembrane region" description="Helical" evidence="2">
    <location>
        <begin position="256"/>
        <end position="276"/>
    </location>
</feature>
<name>A0A5N7IMS5_9CLOT</name>
<evidence type="ECO:0000259" key="3">
    <source>
        <dbReference type="PROSITE" id="PS51746"/>
    </source>
</evidence>
<evidence type="ECO:0000313" key="4">
    <source>
        <dbReference type="EMBL" id="MPQ62291.1"/>
    </source>
</evidence>
<proteinExistence type="predicted"/>
<evidence type="ECO:0000256" key="2">
    <source>
        <dbReference type="SAM" id="Phobius"/>
    </source>
</evidence>
<reference evidence="4 5" key="1">
    <citation type="journal article" date="2019" name="Lett. Appl. Microbiol.">
        <title>A case of 'blown pack' spoilage of vacuum-packaged pork likely associated with Clostridium estertheticum in Canada.</title>
        <authorList>
            <person name="Zhang P."/>
            <person name="Ward P."/>
            <person name="McMullen L.M."/>
            <person name="Yang X."/>
        </authorList>
    </citation>
    <scope>NUCLEOTIDE SEQUENCE [LARGE SCALE GENOMIC DNA]</scope>
    <source>
        <strain evidence="4 5">MA19</strain>
    </source>
</reference>
<dbReference type="SUPFAM" id="SSF48452">
    <property type="entry name" value="TPR-like"/>
    <property type="match status" value="1"/>
</dbReference>
<feature type="domain" description="PPM-type phosphatase" evidence="3">
    <location>
        <begin position="9"/>
        <end position="240"/>
    </location>
</feature>
<dbReference type="SUPFAM" id="SSF81606">
    <property type="entry name" value="PP2C-like"/>
    <property type="match status" value="1"/>
</dbReference>
<sequence>MRKLNSDFKTNFISEAGTLLQNKDYFAFVELDNYACYVIADGIDDDLELESAKIAVESIIRNFTEKPTIRRRDITNFFKQANDELISQSNNVRLKASVTVVITDYTKLVYGVAGNSRFYLYRDGVIRYKSEDQSLTQMLTAKEDIPLDKIAKHNERNNLYCYLGQEKLYSPYISKKIKLINGDIISLSTRGIWENIDEQELVDAASESKDPKELADNVEDMLLSKQLEHIENYTISLTFVDKVFINPKDKKRLKKILMVAIPIIIILIVIGVMLGISRNKKIDSISEMNAHKSSGIQYTTYGNIKKANEEYKAAFDIANKYKLKPEKDTLDKYCKLTETIMDADDKLKSSKYDEALDKYMIALGQSHDIDNSGTKYILEKIGIARNSIKVTDFLTLGDKNADLGNIKDAESYYKQAKDLAIDNDMKDEKKEAMDKLDKLYAKKAVVQDKAAVAQAATQKKDDDQKKDDATTETKAIENIKNGDLSYSTGDYVSAKMYYVMAKEMYDQIKGVSYSKELAQKIYLMDQKITELATQRAKADKYVKDGDQKYISGDLSAAKVLYILAKNIYDKEGIEAEAKSVQAKITIIDTAKTSK</sequence>
<organism evidence="4 5">
    <name type="scientific">Clostridium estertheticum</name>
    <dbReference type="NCBI Taxonomy" id="238834"/>
    <lineage>
        <taxon>Bacteria</taxon>
        <taxon>Bacillati</taxon>
        <taxon>Bacillota</taxon>
        <taxon>Clostridia</taxon>
        <taxon>Eubacteriales</taxon>
        <taxon>Clostridiaceae</taxon>
        <taxon>Clostridium</taxon>
    </lineage>
</organism>
<dbReference type="SMART" id="SM00332">
    <property type="entry name" value="PP2Cc"/>
    <property type="match status" value="1"/>
</dbReference>
<keyword evidence="2" id="KW-0472">Membrane</keyword>
<dbReference type="InterPro" id="IPR036457">
    <property type="entry name" value="PPM-type-like_dom_sf"/>
</dbReference>
<comment type="caution">
    <text evidence="4">The sequence shown here is derived from an EMBL/GenBank/DDBJ whole genome shotgun (WGS) entry which is preliminary data.</text>
</comment>
<evidence type="ECO:0000313" key="5">
    <source>
        <dbReference type="Proteomes" id="UP000342249"/>
    </source>
</evidence>
<gene>
    <name evidence="4" type="ORF">E4V82_09195</name>
</gene>
<keyword evidence="1" id="KW-0175">Coiled coil</keyword>
<dbReference type="Gene3D" id="3.60.40.10">
    <property type="entry name" value="PPM-type phosphatase domain"/>
    <property type="match status" value="1"/>
</dbReference>
<dbReference type="AlphaFoldDB" id="A0A5N7IMS5"/>
<accession>A0A5N7IMS5</accession>
<keyword evidence="2" id="KW-0812">Transmembrane</keyword>
<feature type="coiled-coil region" evidence="1">
    <location>
        <begin position="422"/>
        <end position="449"/>
    </location>
</feature>
<dbReference type="InterPro" id="IPR001932">
    <property type="entry name" value="PPM-type_phosphatase-like_dom"/>
</dbReference>
<dbReference type="Proteomes" id="UP000342249">
    <property type="component" value="Unassembled WGS sequence"/>
</dbReference>
<dbReference type="PROSITE" id="PS51746">
    <property type="entry name" value="PPM_2"/>
    <property type="match status" value="1"/>
</dbReference>